<evidence type="ECO:0000256" key="7">
    <source>
        <dbReference type="SAM" id="Phobius"/>
    </source>
</evidence>
<dbReference type="InterPro" id="IPR011701">
    <property type="entry name" value="MFS"/>
</dbReference>
<evidence type="ECO:0000256" key="2">
    <source>
        <dbReference type="ARBA" id="ARBA00022448"/>
    </source>
</evidence>
<dbReference type="InterPro" id="IPR050171">
    <property type="entry name" value="MFS_Transporters"/>
</dbReference>
<keyword evidence="2" id="KW-0813">Transport</keyword>
<feature type="transmembrane region" description="Helical" evidence="7">
    <location>
        <begin position="289"/>
        <end position="309"/>
    </location>
</feature>
<feature type="transmembrane region" description="Helical" evidence="7">
    <location>
        <begin position="62"/>
        <end position="82"/>
    </location>
</feature>
<evidence type="ECO:0000313" key="9">
    <source>
        <dbReference type="EMBL" id="TFY97012.1"/>
    </source>
</evidence>
<keyword evidence="10" id="KW-1185">Reference proteome</keyword>
<evidence type="ECO:0000259" key="8">
    <source>
        <dbReference type="PROSITE" id="PS50850"/>
    </source>
</evidence>
<feature type="transmembrane region" description="Helical" evidence="7">
    <location>
        <begin position="382"/>
        <end position="402"/>
    </location>
</feature>
<comment type="caution">
    <text evidence="9">The sequence shown here is derived from an EMBL/GenBank/DDBJ whole genome shotgun (WGS) entry which is preliminary data.</text>
</comment>
<keyword evidence="5 7" id="KW-1133">Transmembrane helix</keyword>
<proteinExistence type="predicted"/>
<dbReference type="GO" id="GO:0022857">
    <property type="term" value="F:transmembrane transporter activity"/>
    <property type="evidence" value="ECO:0007669"/>
    <property type="project" value="InterPro"/>
</dbReference>
<evidence type="ECO:0000256" key="3">
    <source>
        <dbReference type="ARBA" id="ARBA00022475"/>
    </source>
</evidence>
<dbReference type="InterPro" id="IPR020846">
    <property type="entry name" value="MFS_dom"/>
</dbReference>
<accession>A0A4Z0BCQ3</accession>
<dbReference type="Proteomes" id="UP000297839">
    <property type="component" value="Unassembled WGS sequence"/>
</dbReference>
<dbReference type="PROSITE" id="PS00216">
    <property type="entry name" value="SUGAR_TRANSPORT_1"/>
    <property type="match status" value="1"/>
</dbReference>
<feature type="transmembrane region" description="Helical" evidence="7">
    <location>
        <begin position="315"/>
        <end position="340"/>
    </location>
</feature>
<dbReference type="AlphaFoldDB" id="A0A4Z0BCQ3"/>
<dbReference type="InterPro" id="IPR005829">
    <property type="entry name" value="Sugar_transporter_CS"/>
</dbReference>
<feature type="transmembrane region" description="Helical" evidence="7">
    <location>
        <begin position="119"/>
        <end position="141"/>
    </location>
</feature>
<feature type="transmembrane region" description="Helical" evidence="7">
    <location>
        <begin position="225"/>
        <end position="248"/>
    </location>
</feature>
<feature type="transmembrane region" description="Helical" evidence="7">
    <location>
        <begin position="153"/>
        <end position="174"/>
    </location>
</feature>
<reference evidence="9 10" key="1">
    <citation type="submission" date="2019-03" db="EMBL/GenBank/DDBJ databases">
        <title>Ramlibacter sp. 18x22-1, whole genome shotgun sequence.</title>
        <authorList>
            <person name="Zhang X."/>
            <person name="Feng G."/>
            <person name="Zhu H."/>
        </authorList>
    </citation>
    <scope>NUCLEOTIDE SEQUENCE [LARGE SCALE GENOMIC DNA]</scope>
    <source>
        <strain evidence="9 10">18x22-1</strain>
    </source>
</reference>
<dbReference type="Gene3D" id="1.20.1250.20">
    <property type="entry name" value="MFS general substrate transporter like domains"/>
    <property type="match status" value="1"/>
</dbReference>
<keyword evidence="3" id="KW-1003">Cell membrane</keyword>
<dbReference type="Pfam" id="PF07690">
    <property type="entry name" value="MFS_1"/>
    <property type="match status" value="1"/>
</dbReference>
<evidence type="ECO:0000313" key="10">
    <source>
        <dbReference type="Proteomes" id="UP000297839"/>
    </source>
</evidence>
<dbReference type="EMBL" id="SMLK01000009">
    <property type="protein sequence ID" value="TFY97012.1"/>
    <property type="molecule type" value="Genomic_DNA"/>
</dbReference>
<feature type="transmembrane region" description="Helical" evidence="7">
    <location>
        <begin position="352"/>
        <end position="376"/>
    </location>
</feature>
<evidence type="ECO:0000256" key="5">
    <source>
        <dbReference type="ARBA" id="ARBA00022989"/>
    </source>
</evidence>
<dbReference type="GO" id="GO:0005886">
    <property type="term" value="C:plasma membrane"/>
    <property type="evidence" value="ECO:0007669"/>
    <property type="project" value="UniProtKB-SubCell"/>
</dbReference>
<sequence>MSCPAATLPAAPAVAVPSPSRAGAQRRHFYLLASVTLSFLAGSSAPTPLYPVYQVMWGFTPVTVAAIFATYAVVLLAALLVLGRLSDHVGRRPVIVAAALAQAVAMAVFASAQDTGTLFIARVVQGLATGAAIAAIGAAMLDLDRQRGTLANAVAPALGTASGAVLSGVLVHWLPQPTHLVYWVLGTAYLLQAAGVWAMPEPGRRVAGALASLRPRFDASPQARAALRIAAPAVLAGWSLAGFAASLGPALVRRDLSLDASLGGGIALFVLAGSAGVTVLALRRAHERTLLAFGATALLTGMGAMLFALQVHSPAAYIGASMLAGAGFGASFQGGVRSVLAAASAADRAGALSVLFVLSYLAMGLPAVAAGAIVALTGNLHATSIGFGLAIMALAALARLGLRDGVQAERLPIA</sequence>
<feature type="transmembrane region" description="Helical" evidence="7">
    <location>
        <begin position="94"/>
        <end position="113"/>
    </location>
</feature>
<evidence type="ECO:0000256" key="6">
    <source>
        <dbReference type="ARBA" id="ARBA00023136"/>
    </source>
</evidence>
<dbReference type="PANTHER" id="PTHR23517:SF13">
    <property type="entry name" value="MAJOR FACILITATOR SUPERFAMILY MFS_1"/>
    <property type="match status" value="1"/>
</dbReference>
<dbReference type="PROSITE" id="PS50850">
    <property type="entry name" value="MFS"/>
    <property type="match status" value="1"/>
</dbReference>
<dbReference type="PANTHER" id="PTHR23517">
    <property type="entry name" value="RESISTANCE PROTEIN MDTM, PUTATIVE-RELATED-RELATED"/>
    <property type="match status" value="1"/>
</dbReference>
<evidence type="ECO:0000256" key="4">
    <source>
        <dbReference type="ARBA" id="ARBA00022692"/>
    </source>
</evidence>
<organism evidence="9 10">
    <name type="scientific">Ramlibacter humi</name>
    <dbReference type="NCBI Taxonomy" id="2530451"/>
    <lineage>
        <taxon>Bacteria</taxon>
        <taxon>Pseudomonadati</taxon>
        <taxon>Pseudomonadota</taxon>
        <taxon>Betaproteobacteria</taxon>
        <taxon>Burkholderiales</taxon>
        <taxon>Comamonadaceae</taxon>
        <taxon>Ramlibacter</taxon>
    </lineage>
</organism>
<gene>
    <name evidence="9" type="ORF">EZ216_19295</name>
</gene>
<feature type="transmembrane region" description="Helical" evidence="7">
    <location>
        <begin position="29"/>
        <end position="50"/>
    </location>
</feature>
<feature type="domain" description="Major facilitator superfamily (MFS) profile" evidence="8">
    <location>
        <begin position="27"/>
        <end position="414"/>
    </location>
</feature>
<feature type="transmembrane region" description="Helical" evidence="7">
    <location>
        <begin position="180"/>
        <end position="199"/>
    </location>
</feature>
<dbReference type="SUPFAM" id="SSF103473">
    <property type="entry name" value="MFS general substrate transporter"/>
    <property type="match status" value="1"/>
</dbReference>
<protein>
    <submittedName>
        <fullName evidence="9">MFS transporter</fullName>
    </submittedName>
</protein>
<evidence type="ECO:0000256" key="1">
    <source>
        <dbReference type="ARBA" id="ARBA00004651"/>
    </source>
</evidence>
<keyword evidence="6 7" id="KW-0472">Membrane</keyword>
<dbReference type="RefSeq" id="WP_135251427.1">
    <property type="nucleotide sequence ID" value="NZ_SMLK01000009.1"/>
</dbReference>
<comment type="subcellular location">
    <subcellularLocation>
        <location evidence="1">Cell membrane</location>
        <topology evidence="1">Multi-pass membrane protein</topology>
    </subcellularLocation>
</comment>
<feature type="transmembrane region" description="Helical" evidence="7">
    <location>
        <begin position="260"/>
        <end position="282"/>
    </location>
</feature>
<keyword evidence="4 7" id="KW-0812">Transmembrane</keyword>
<dbReference type="InterPro" id="IPR036259">
    <property type="entry name" value="MFS_trans_sf"/>
</dbReference>
<name>A0A4Z0BCQ3_9BURK</name>
<dbReference type="OrthoDB" id="9810492at2"/>